<dbReference type="EMBL" id="LCBN01000034">
    <property type="protein sequence ID" value="KKS13011.1"/>
    <property type="molecule type" value="Genomic_DNA"/>
</dbReference>
<keyword evidence="2" id="KW-0808">Transferase</keyword>
<accession>A0A0G0YTP1</accession>
<feature type="domain" description="Methyltransferase type 11" evidence="1">
    <location>
        <begin position="31"/>
        <end position="120"/>
    </location>
</feature>
<evidence type="ECO:0000313" key="3">
    <source>
        <dbReference type="Proteomes" id="UP000034753"/>
    </source>
</evidence>
<dbReference type="GO" id="GO:0008757">
    <property type="term" value="F:S-adenosylmethionine-dependent methyltransferase activity"/>
    <property type="evidence" value="ECO:0007669"/>
    <property type="project" value="InterPro"/>
</dbReference>
<dbReference type="GO" id="GO:0032259">
    <property type="term" value="P:methylation"/>
    <property type="evidence" value="ECO:0007669"/>
    <property type="project" value="UniProtKB-KW"/>
</dbReference>
<dbReference type="InterPro" id="IPR029063">
    <property type="entry name" value="SAM-dependent_MTases_sf"/>
</dbReference>
<dbReference type="InterPro" id="IPR013216">
    <property type="entry name" value="Methyltransf_11"/>
</dbReference>
<dbReference type="Pfam" id="PF08241">
    <property type="entry name" value="Methyltransf_11"/>
    <property type="match status" value="1"/>
</dbReference>
<name>A0A0G0YTP1_9BACT</name>
<dbReference type="Gene3D" id="3.40.50.150">
    <property type="entry name" value="Vaccinia Virus protein VP39"/>
    <property type="match status" value="1"/>
</dbReference>
<organism evidence="2 3">
    <name type="scientific">Candidatus Daviesbacteria bacterium GW2011_GWB1_41_5</name>
    <dbReference type="NCBI Taxonomy" id="1618429"/>
    <lineage>
        <taxon>Bacteria</taxon>
        <taxon>Candidatus Daviesiibacteriota</taxon>
    </lineage>
</organism>
<sequence>MLNVRSFLVTLGDSFYYKRLEEELSGMESVLDVGCGDSSPLARIKKKFRSVGIDVFEPSIRKSKKNKIHDEYTVGDILKIDTFFNPKSFDAVIALDVIEHFKRNDALKLIASMERIAKKKVLIATPHGFTKQSAYDDNPYQEHKSGWGVSDFKKMGYRTRGMRGFKFIRGGEGGANILYKPWIVWGVISALSAPVVYYIPQIASQLVVVKDK</sequence>
<comment type="caution">
    <text evidence="2">The sequence shown here is derived from an EMBL/GenBank/DDBJ whole genome shotgun (WGS) entry which is preliminary data.</text>
</comment>
<gene>
    <name evidence="2" type="ORF">UU67_C0034G0004</name>
</gene>
<keyword evidence="2" id="KW-0489">Methyltransferase</keyword>
<proteinExistence type="predicted"/>
<dbReference type="Proteomes" id="UP000034753">
    <property type="component" value="Unassembled WGS sequence"/>
</dbReference>
<evidence type="ECO:0000313" key="2">
    <source>
        <dbReference type="EMBL" id="KKS13011.1"/>
    </source>
</evidence>
<dbReference type="AlphaFoldDB" id="A0A0G0YTP1"/>
<protein>
    <submittedName>
        <fullName evidence="2">Methyltransferase type 11</fullName>
    </submittedName>
</protein>
<dbReference type="SUPFAM" id="SSF53335">
    <property type="entry name" value="S-adenosyl-L-methionine-dependent methyltransferases"/>
    <property type="match status" value="1"/>
</dbReference>
<reference evidence="2 3" key="1">
    <citation type="journal article" date="2015" name="Nature">
        <title>rRNA introns, odd ribosomes, and small enigmatic genomes across a large radiation of phyla.</title>
        <authorList>
            <person name="Brown C.T."/>
            <person name="Hug L.A."/>
            <person name="Thomas B.C."/>
            <person name="Sharon I."/>
            <person name="Castelle C.J."/>
            <person name="Singh A."/>
            <person name="Wilkins M.J."/>
            <person name="Williams K.H."/>
            <person name="Banfield J.F."/>
        </authorList>
    </citation>
    <scope>NUCLEOTIDE SEQUENCE [LARGE SCALE GENOMIC DNA]</scope>
</reference>
<evidence type="ECO:0000259" key="1">
    <source>
        <dbReference type="Pfam" id="PF08241"/>
    </source>
</evidence>
<dbReference type="CDD" id="cd02440">
    <property type="entry name" value="AdoMet_MTases"/>
    <property type="match status" value="1"/>
</dbReference>